<sequence>MLLGKRSRRYRLEEAQDGTSKAAHVPLDASERESLTALVIPRVREQMKPVLLTWSKYREAHAERMVLENLVKKVADLEHASPKDLIGLLSKGIVFNSPWGTTLDLQRLHVAPLLDHPGACALPCFKRLVAVMVLAPWISQPAQVLMSIEERLKKILPKKAKQIETCIHARVVCMRPTAEQANRHGCWKGAHCNGVLSDDPMPAGRVGAEHLRAAHEEARATLAELRNRISALTQPLFRRELERQLFRYQYDPHMWQGSSCVVRQFANAYEEFDTLSRRMSSAMIEDLSAELGTVRHLSTLQRMILPKLRRRVM</sequence>
<accession>A0A7S2F9Q9</accession>
<dbReference type="EMBL" id="HBGS01007779">
    <property type="protein sequence ID" value="CAD9380165.1"/>
    <property type="molecule type" value="Transcribed_RNA"/>
</dbReference>
<gene>
    <name evidence="1" type="ORF">DSPE1174_LOCUS4029</name>
</gene>
<proteinExistence type="predicted"/>
<protein>
    <submittedName>
        <fullName evidence="1">Uncharacterized protein</fullName>
    </submittedName>
</protein>
<evidence type="ECO:0000313" key="1">
    <source>
        <dbReference type="EMBL" id="CAD9380165.1"/>
    </source>
</evidence>
<organism evidence="1">
    <name type="scientific">Octactis speculum</name>
    <dbReference type="NCBI Taxonomy" id="3111310"/>
    <lineage>
        <taxon>Eukaryota</taxon>
        <taxon>Sar</taxon>
        <taxon>Stramenopiles</taxon>
        <taxon>Ochrophyta</taxon>
        <taxon>Dictyochophyceae</taxon>
        <taxon>Dictyochales</taxon>
        <taxon>Dictyochaceae</taxon>
        <taxon>Octactis</taxon>
    </lineage>
</organism>
<name>A0A7S2F9Q9_9STRA</name>
<reference evidence="1" key="1">
    <citation type="submission" date="2021-01" db="EMBL/GenBank/DDBJ databases">
        <authorList>
            <person name="Corre E."/>
            <person name="Pelletier E."/>
            <person name="Niang G."/>
            <person name="Scheremetjew M."/>
            <person name="Finn R."/>
            <person name="Kale V."/>
            <person name="Holt S."/>
            <person name="Cochrane G."/>
            <person name="Meng A."/>
            <person name="Brown T."/>
            <person name="Cohen L."/>
        </authorList>
    </citation>
    <scope>NUCLEOTIDE SEQUENCE</scope>
    <source>
        <strain evidence="1">CCMP1381</strain>
    </source>
</reference>
<dbReference type="AlphaFoldDB" id="A0A7S2F9Q9"/>